<evidence type="ECO:0000313" key="5">
    <source>
        <dbReference type="Proteomes" id="UP000827284"/>
    </source>
</evidence>
<protein>
    <recommendedName>
        <fullName evidence="3">ACB domain-containing protein</fullName>
    </recommendedName>
</protein>
<keyword evidence="2" id="KW-0446">Lipid-binding</keyword>
<dbReference type="OrthoDB" id="346910at2759"/>
<comment type="similarity">
    <text evidence="1">Belongs to the ACBP family.</text>
</comment>
<proteinExistence type="inferred from homology"/>
<dbReference type="InterPro" id="IPR000582">
    <property type="entry name" value="Acyl-CoA-binding_protein"/>
</dbReference>
<dbReference type="InterPro" id="IPR035984">
    <property type="entry name" value="Acyl-CoA-binding_sf"/>
</dbReference>
<accession>A0A9P3H9R7</accession>
<dbReference type="PANTHER" id="PTHR23310">
    <property type="entry name" value="ACYL-COA-BINDING PROTEIN, ACBP"/>
    <property type="match status" value="1"/>
</dbReference>
<dbReference type="InterPro" id="IPR014352">
    <property type="entry name" value="FERM/acyl-CoA-bd_prot_sf"/>
</dbReference>
<dbReference type="Pfam" id="PF00887">
    <property type="entry name" value="ACBP"/>
    <property type="match status" value="1"/>
</dbReference>
<comment type="caution">
    <text evidence="4">The sequence shown here is derived from an EMBL/GenBank/DDBJ whole genome shotgun (WGS) entry which is preliminary data.</text>
</comment>
<dbReference type="PROSITE" id="PS51228">
    <property type="entry name" value="ACB_2"/>
    <property type="match status" value="1"/>
</dbReference>
<feature type="domain" description="ACB" evidence="3">
    <location>
        <begin position="2"/>
        <end position="86"/>
    </location>
</feature>
<sequence length="86" mass="9311">MVSAEFTAAAAKVKTLAKSPDNDTLLELYALYKTATEGELDVVKNARPGMFDPKGRAKWDAYSAKKGLSQADAEKQYIALVEKLSA</sequence>
<dbReference type="AlphaFoldDB" id="A0A9P3H9R7"/>
<evidence type="ECO:0000313" key="4">
    <source>
        <dbReference type="EMBL" id="GJJ72691.1"/>
    </source>
</evidence>
<evidence type="ECO:0000259" key="3">
    <source>
        <dbReference type="PROSITE" id="PS51228"/>
    </source>
</evidence>
<dbReference type="Proteomes" id="UP000827284">
    <property type="component" value="Unassembled WGS sequence"/>
</dbReference>
<dbReference type="EMBL" id="BQFW01000007">
    <property type="protein sequence ID" value="GJJ72691.1"/>
    <property type="molecule type" value="Genomic_DNA"/>
</dbReference>
<reference evidence="4" key="2">
    <citation type="journal article" date="2022" name="Microbiol. Resour. Announc.">
        <title>Whole-Genome Sequence of Entomortierella parvispora E1425, a Mucoromycotan Fungus Associated with Burkholderiaceae-Related Endosymbiotic Bacteria.</title>
        <authorList>
            <person name="Herlambang A."/>
            <person name="Guo Y."/>
            <person name="Takashima Y."/>
            <person name="Narisawa K."/>
            <person name="Ohta H."/>
            <person name="Nishizawa T."/>
        </authorList>
    </citation>
    <scope>NUCLEOTIDE SEQUENCE</scope>
    <source>
        <strain evidence="4">E1425</strain>
    </source>
</reference>
<gene>
    <name evidence="4" type="ORF">EMPS_05049</name>
</gene>
<dbReference type="GO" id="GO:0000062">
    <property type="term" value="F:fatty-acyl-CoA binding"/>
    <property type="evidence" value="ECO:0007669"/>
    <property type="project" value="InterPro"/>
</dbReference>
<dbReference type="GO" id="GO:0006631">
    <property type="term" value="P:fatty acid metabolic process"/>
    <property type="evidence" value="ECO:0007669"/>
    <property type="project" value="TreeGrafter"/>
</dbReference>
<dbReference type="Gene3D" id="1.20.80.10">
    <property type="match status" value="1"/>
</dbReference>
<organism evidence="4 5">
    <name type="scientific">Entomortierella parvispora</name>
    <dbReference type="NCBI Taxonomy" id="205924"/>
    <lineage>
        <taxon>Eukaryota</taxon>
        <taxon>Fungi</taxon>
        <taxon>Fungi incertae sedis</taxon>
        <taxon>Mucoromycota</taxon>
        <taxon>Mortierellomycotina</taxon>
        <taxon>Mortierellomycetes</taxon>
        <taxon>Mortierellales</taxon>
        <taxon>Mortierellaceae</taxon>
        <taxon>Entomortierella</taxon>
    </lineage>
</organism>
<evidence type="ECO:0000256" key="2">
    <source>
        <dbReference type="ARBA" id="ARBA00023121"/>
    </source>
</evidence>
<dbReference type="PRINTS" id="PR00689">
    <property type="entry name" value="ACOABINDINGP"/>
</dbReference>
<dbReference type="PANTHER" id="PTHR23310:SF62">
    <property type="entry name" value="ACYL-COA BINDING PROTEIN 1, ISOFORM A"/>
    <property type="match status" value="1"/>
</dbReference>
<evidence type="ECO:0000256" key="1">
    <source>
        <dbReference type="ARBA" id="ARBA00005567"/>
    </source>
</evidence>
<reference evidence="4" key="1">
    <citation type="submission" date="2021-11" db="EMBL/GenBank/DDBJ databases">
        <authorList>
            <person name="Herlambang A."/>
            <person name="Guo Y."/>
            <person name="Takashima Y."/>
            <person name="Nishizawa T."/>
        </authorList>
    </citation>
    <scope>NUCLEOTIDE SEQUENCE</scope>
    <source>
        <strain evidence="4">E1425</strain>
    </source>
</reference>
<keyword evidence="5" id="KW-1185">Reference proteome</keyword>
<name>A0A9P3H9R7_9FUNG</name>
<dbReference type="SUPFAM" id="SSF47027">
    <property type="entry name" value="Acyl-CoA binding protein"/>
    <property type="match status" value="1"/>
</dbReference>